<protein>
    <submittedName>
        <fullName evidence="1">Uncharacterized protein</fullName>
    </submittedName>
</protein>
<evidence type="ECO:0000313" key="2">
    <source>
        <dbReference type="Proteomes" id="UP000288805"/>
    </source>
</evidence>
<reference evidence="1 2" key="1">
    <citation type="journal article" date="2018" name="PLoS Genet.">
        <title>Population sequencing reveals clonal diversity and ancestral inbreeding in the grapevine cultivar Chardonnay.</title>
        <authorList>
            <person name="Roach M.J."/>
            <person name="Johnson D.L."/>
            <person name="Bohlmann J."/>
            <person name="van Vuuren H.J."/>
            <person name="Jones S.J."/>
            <person name="Pretorius I.S."/>
            <person name="Schmidt S.A."/>
            <person name="Borneman A.R."/>
        </authorList>
    </citation>
    <scope>NUCLEOTIDE SEQUENCE [LARGE SCALE GENOMIC DNA]</scope>
    <source>
        <strain evidence="2">cv. Chardonnay</strain>
        <tissue evidence="1">Leaf</tissue>
    </source>
</reference>
<gene>
    <name evidence="1" type="ORF">CK203_049333</name>
</gene>
<sequence>MPIQGAPPYDSTVPLLPPSSHYTVPPPPPPLVQSTPQVGAFVYMGVIAIASKSLQVEGRMVHGCEISLGCENVVILLQNLAAILHSAAVINFVDYSLLRSKIKGHQLDTNQMAPLSGPLSGHESAETPIGNELDTQAHIDRSEQRMRLLHVSDRVMSWDRYDDFSVANCLLSSACQILRDTWGLDTPYPLAVVQRCYAQAQTR</sequence>
<evidence type="ECO:0000313" key="1">
    <source>
        <dbReference type="EMBL" id="RVW63973.1"/>
    </source>
</evidence>
<dbReference type="Proteomes" id="UP000288805">
    <property type="component" value="Unassembled WGS sequence"/>
</dbReference>
<dbReference type="EMBL" id="QGNW01000727">
    <property type="protein sequence ID" value="RVW63973.1"/>
    <property type="molecule type" value="Genomic_DNA"/>
</dbReference>
<name>A0A438FVI6_VITVI</name>
<dbReference type="AlphaFoldDB" id="A0A438FVI6"/>
<accession>A0A438FVI6</accession>
<comment type="caution">
    <text evidence="1">The sequence shown here is derived from an EMBL/GenBank/DDBJ whole genome shotgun (WGS) entry which is preliminary data.</text>
</comment>
<organism evidence="1 2">
    <name type="scientific">Vitis vinifera</name>
    <name type="common">Grape</name>
    <dbReference type="NCBI Taxonomy" id="29760"/>
    <lineage>
        <taxon>Eukaryota</taxon>
        <taxon>Viridiplantae</taxon>
        <taxon>Streptophyta</taxon>
        <taxon>Embryophyta</taxon>
        <taxon>Tracheophyta</taxon>
        <taxon>Spermatophyta</taxon>
        <taxon>Magnoliopsida</taxon>
        <taxon>eudicotyledons</taxon>
        <taxon>Gunneridae</taxon>
        <taxon>Pentapetalae</taxon>
        <taxon>rosids</taxon>
        <taxon>Vitales</taxon>
        <taxon>Vitaceae</taxon>
        <taxon>Viteae</taxon>
        <taxon>Vitis</taxon>
    </lineage>
</organism>
<proteinExistence type="predicted"/>